<protein>
    <submittedName>
        <fullName evidence="1">Uncharacterized protein</fullName>
    </submittedName>
</protein>
<keyword evidence="2" id="KW-1185">Reference proteome</keyword>
<dbReference type="EMBL" id="CM041538">
    <property type="protein sequence ID" value="KAI3368327.1"/>
    <property type="molecule type" value="Genomic_DNA"/>
</dbReference>
<organism evidence="1 2">
    <name type="scientific">Scortum barcoo</name>
    <name type="common">barcoo grunter</name>
    <dbReference type="NCBI Taxonomy" id="214431"/>
    <lineage>
        <taxon>Eukaryota</taxon>
        <taxon>Metazoa</taxon>
        <taxon>Chordata</taxon>
        <taxon>Craniata</taxon>
        <taxon>Vertebrata</taxon>
        <taxon>Euteleostomi</taxon>
        <taxon>Actinopterygii</taxon>
        <taxon>Neopterygii</taxon>
        <taxon>Teleostei</taxon>
        <taxon>Neoteleostei</taxon>
        <taxon>Acanthomorphata</taxon>
        <taxon>Eupercaria</taxon>
        <taxon>Centrarchiformes</taxon>
        <taxon>Terapontoidei</taxon>
        <taxon>Terapontidae</taxon>
        <taxon>Scortum</taxon>
    </lineage>
</organism>
<evidence type="ECO:0000313" key="2">
    <source>
        <dbReference type="Proteomes" id="UP000831701"/>
    </source>
</evidence>
<sequence length="352" mass="38089">MTSCGRWAAHSATGSSHPGAKQHMFPPALTQPMLAVVGFVHSLGSITLQECLKNNTSGGLILLLSLRYAYSERTPIQVDYIPYLDSLAEQYRLTGPGPVDWSPTGHSHLVGARATSFQNQRPDPPPDRASQFACSEHDSLQVDYIPYLDSLAEQVGVRLNILWLLLKDPKLALQVLLGPCTPYQYVLQPFRTRVVPEPETRPSWREAGGPTLEPGLGLGLAGEAPGGHGSLPTGPGRAQPEMATWARLPVGSPPCRKVHEGAGAMWFGSSRGGGPRRPNPLDQNSGNRDMECHLAGGRSLSSVREVERYRLEIVGLTSTHSLGSGTQLLEIGWTLHYSGVAQGERQLVWACL</sequence>
<reference evidence="1" key="1">
    <citation type="submission" date="2022-04" db="EMBL/GenBank/DDBJ databases">
        <title>Jade perch genome.</title>
        <authorList>
            <person name="Chao B."/>
        </authorList>
    </citation>
    <scope>NUCLEOTIDE SEQUENCE</scope>
    <source>
        <strain evidence="1">CB-2022</strain>
    </source>
</reference>
<gene>
    <name evidence="1" type="ORF">L3Q82_008033</name>
</gene>
<evidence type="ECO:0000313" key="1">
    <source>
        <dbReference type="EMBL" id="KAI3368327.1"/>
    </source>
</evidence>
<dbReference type="Proteomes" id="UP000831701">
    <property type="component" value="Chromosome 8"/>
</dbReference>
<name>A0ACB8WKI9_9TELE</name>
<comment type="caution">
    <text evidence="1">The sequence shown here is derived from an EMBL/GenBank/DDBJ whole genome shotgun (WGS) entry which is preliminary data.</text>
</comment>
<proteinExistence type="predicted"/>
<accession>A0ACB8WKI9</accession>